<dbReference type="InterPro" id="IPR036390">
    <property type="entry name" value="WH_DNA-bd_sf"/>
</dbReference>
<keyword evidence="2" id="KW-0238">DNA-binding</keyword>
<proteinExistence type="predicted"/>
<accession>A0ABP8RW05</accession>
<dbReference type="Proteomes" id="UP001501598">
    <property type="component" value="Unassembled WGS sequence"/>
</dbReference>
<protein>
    <submittedName>
        <fullName evidence="6">IclR family transcriptional regulator</fullName>
    </submittedName>
</protein>
<dbReference type="SMART" id="SM00346">
    <property type="entry name" value="HTH_ICLR"/>
    <property type="match status" value="1"/>
</dbReference>
<gene>
    <name evidence="6" type="ORF">GCM10023175_38160</name>
</gene>
<dbReference type="Pfam" id="PF09339">
    <property type="entry name" value="HTH_IclR"/>
    <property type="match status" value="1"/>
</dbReference>
<dbReference type="SUPFAM" id="SSF55781">
    <property type="entry name" value="GAF domain-like"/>
    <property type="match status" value="1"/>
</dbReference>
<comment type="caution">
    <text evidence="6">The sequence shown here is derived from an EMBL/GenBank/DDBJ whole genome shotgun (WGS) entry which is preliminary data.</text>
</comment>
<keyword evidence="3" id="KW-0804">Transcription</keyword>
<dbReference type="PANTHER" id="PTHR30136">
    <property type="entry name" value="HELIX-TURN-HELIX TRANSCRIPTIONAL REGULATOR, ICLR FAMILY"/>
    <property type="match status" value="1"/>
</dbReference>
<dbReference type="Gene3D" id="1.10.10.10">
    <property type="entry name" value="Winged helix-like DNA-binding domain superfamily/Winged helix DNA-binding domain"/>
    <property type="match status" value="1"/>
</dbReference>
<keyword evidence="1" id="KW-0805">Transcription regulation</keyword>
<dbReference type="InterPro" id="IPR050707">
    <property type="entry name" value="HTH_MetabolicPath_Reg"/>
</dbReference>
<evidence type="ECO:0000256" key="2">
    <source>
        <dbReference type="ARBA" id="ARBA00023125"/>
    </source>
</evidence>
<organism evidence="6 7">
    <name type="scientific">Pseudonocardia xishanensis</name>
    <dbReference type="NCBI Taxonomy" id="630995"/>
    <lineage>
        <taxon>Bacteria</taxon>
        <taxon>Bacillati</taxon>
        <taxon>Actinomycetota</taxon>
        <taxon>Actinomycetes</taxon>
        <taxon>Pseudonocardiales</taxon>
        <taxon>Pseudonocardiaceae</taxon>
        <taxon>Pseudonocardia</taxon>
    </lineage>
</organism>
<feature type="domain" description="HTH iclR-type" evidence="4">
    <location>
        <begin position="9"/>
        <end position="72"/>
    </location>
</feature>
<feature type="domain" description="IclR-ED" evidence="5">
    <location>
        <begin position="73"/>
        <end position="255"/>
    </location>
</feature>
<dbReference type="InterPro" id="IPR014757">
    <property type="entry name" value="Tscrpt_reg_IclR_C"/>
</dbReference>
<dbReference type="PROSITE" id="PS51078">
    <property type="entry name" value="ICLR_ED"/>
    <property type="match status" value="1"/>
</dbReference>
<dbReference type="InterPro" id="IPR005471">
    <property type="entry name" value="Tscrpt_reg_IclR_N"/>
</dbReference>
<name>A0ABP8RW05_9PSEU</name>
<evidence type="ECO:0000259" key="5">
    <source>
        <dbReference type="PROSITE" id="PS51078"/>
    </source>
</evidence>
<evidence type="ECO:0000313" key="7">
    <source>
        <dbReference type="Proteomes" id="UP001501598"/>
    </source>
</evidence>
<evidence type="ECO:0000256" key="1">
    <source>
        <dbReference type="ARBA" id="ARBA00023015"/>
    </source>
</evidence>
<dbReference type="PROSITE" id="PS51077">
    <property type="entry name" value="HTH_ICLR"/>
    <property type="match status" value="1"/>
</dbReference>
<dbReference type="SUPFAM" id="SSF46785">
    <property type="entry name" value="Winged helix' DNA-binding domain"/>
    <property type="match status" value="1"/>
</dbReference>
<evidence type="ECO:0000259" key="4">
    <source>
        <dbReference type="PROSITE" id="PS51077"/>
    </source>
</evidence>
<dbReference type="EMBL" id="BAABGT010000053">
    <property type="protein sequence ID" value="GAA4549678.1"/>
    <property type="molecule type" value="Genomic_DNA"/>
</dbReference>
<reference evidence="7" key="1">
    <citation type="journal article" date="2019" name="Int. J. Syst. Evol. Microbiol.">
        <title>The Global Catalogue of Microorganisms (GCM) 10K type strain sequencing project: providing services to taxonomists for standard genome sequencing and annotation.</title>
        <authorList>
            <consortium name="The Broad Institute Genomics Platform"/>
            <consortium name="The Broad Institute Genome Sequencing Center for Infectious Disease"/>
            <person name="Wu L."/>
            <person name="Ma J."/>
        </authorList>
    </citation>
    <scope>NUCLEOTIDE SEQUENCE [LARGE SCALE GENOMIC DNA]</scope>
    <source>
        <strain evidence="7">JCM 17906</strain>
    </source>
</reference>
<dbReference type="Pfam" id="PF01614">
    <property type="entry name" value="IclR_C"/>
    <property type="match status" value="1"/>
</dbReference>
<sequence>MDAAVSPAPTVVAKIGAVLRALSTTDGDGATTSAVARRAGLTRPTAHRLLTDLADEGLVDRDDRTGRWQLGPELFLLGSVAAARYDVTDHAHDILADLAEQTGESAYLSALRGRETVCLSEVEGSFPLRSHVLHEGIRFPLGVASAGLAILSHLPTSEADDYLATADLTTRWGRSHSRRALRARVAATREHGYAVNPGLVVEGSWGVAAAVFDSAGRPRCALSLTGVRSRFTDARLPSLGRLLLDRAHLLGKRMP</sequence>
<dbReference type="Gene3D" id="3.30.450.40">
    <property type="match status" value="1"/>
</dbReference>
<evidence type="ECO:0000313" key="6">
    <source>
        <dbReference type="EMBL" id="GAA4549678.1"/>
    </source>
</evidence>
<keyword evidence="7" id="KW-1185">Reference proteome</keyword>
<dbReference type="InterPro" id="IPR036388">
    <property type="entry name" value="WH-like_DNA-bd_sf"/>
</dbReference>
<dbReference type="RefSeq" id="WP_345420085.1">
    <property type="nucleotide sequence ID" value="NZ_BAABGT010000053.1"/>
</dbReference>
<dbReference type="PANTHER" id="PTHR30136:SF39">
    <property type="entry name" value="TRANSCRIPTIONAL REGULATORY PROTEIN"/>
    <property type="match status" value="1"/>
</dbReference>
<dbReference type="InterPro" id="IPR029016">
    <property type="entry name" value="GAF-like_dom_sf"/>
</dbReference>
<evidence type="ECO:0000256" key="3">
    <source>
        <dbReference type="ARBA" id="ARBA00023163"/>
    </source>
</evidence>